<evidence type="ECO:0000313" key="1">
    <source>
        <dbReference type="EMBL" id="MFD1455251.1"/>
    </source>
</evidence>
<accession>A0ABW4D3S3</accession>
<dbReference type="EMBL" id="JBHTOD010000004">
    <property type="protein sequence ID" value="MFD1455251.1"/>
    <property type="molecule type" value="Genomic_DNA"/>
</dbReference>
<dbReference type="NCBIfam" id="NF040910">
    <property type="entry name" value="CD1375_fam"/>
    <property type="match status" value="1"/>
</dbReference>
<gene>
    <name evidence="1" type="ORF">ACFQ44_06070</name>
</gene>
<keyword evidence="2" id="KW-1185">Reference proteome</keyword>
<reference evidence="2" key="1">
    <citation type="journal article" date="2019" name="Int. J. Syst. Evol. Microbiol.">
        <title>The Global Catalogue of Microorganisms (GCM) 10K type strain sequencing project: providing services to taxonomists for standard genome sequencing and annotation.</title>
        <authorList>
            <consortium name="The Broad Institute Genomics Platform"/>
            <consortium name="The Broad Institute Genome Sequencing Center for Infectious Disease"/>
            <person name="Wu L."/>
            <person name="Ma J."/>
        </authorList>
    </citation>
    <scope>NUCLEOTIDE SEQUENCE [LARGE SCALE GENOMIC DNA]</scope>
    <source>
        <strain evidence="2">CCM 8979</strain>
    </source>
</reference>
<dbReference type="InterPro" id="IPR047907">
    <property type="entry name" value="CD1375-like"/>
</dbReference>
<organism evidence="1 2">
    <name type="scientific">Levilactobacillus lanxiensis</name>
    <dbReference type="NCBI Taxonomy" id="2799568"/>
    <lineage>
        <taxon>Bacteria</taxon>
        <taxon>Bacillati</taxon>
        <taxon>Bacillota</taxon>
        <taxon>Bacilli</taxon>
        <taxon>Lactobacillales</taxon>
        <taxon>Lactobacillaceae</taxon>
        <taxon>Levilactobacillus</taxon>
    </lineage>
</organism>
<name>A0ABW4D3S3_9LACO</name>
<dbReference type="Proteomes" id="UP001597189">
    <property type="component" value="Unassembled WGS sequence"/>
</dbReference>
<sequence length="43" mass="4711">MAFSALAQIYAQAIVEGTWTIEEVPAPFRGDTQTALDQLQSNK</sequence>
<comment type="caution">
    <text evidence="1">The sequence shown here is derived from an EMBL/GenBank/DDBJ whole genome shotgun (WGS) entry which is preliminary data.</text>
</comment>
<protein>
    <submittedName>
        <fullName evidence="1">CD1375 family protein</fullName>
    </submittedName>
</protein>
<evidence type="ECO:0000313" key="2">
    <source>
        <dbReference type="Proteomes" id="UP001597189"/>
    </source>
</evidence>
<proteinExistence type="predicted"/>
<dbReference type="RefSeq" id="WP_268890136.1">
    <property type="nucleotide sequence ID" value="NZ_BOLN01000004.1"/>
</dbReference>